<dbReference type="Pfam" id="PF07586">
    <property type="entry name" value="HXXSHH"/>
    <property type="match status" value="1"/>
</dbReference>
<dbReference type="AlphaFoldDB" id="A0A381SBM3"/>
<evidence type="ECO:0008006" key="2">
    <source>
        <dbReference type="Google" id="ProtNLM"/>
    </source>
</evidence>
<name>A0A381SBM3_9ZZZZ</name>
<gene>
    <name evidence="1" type="ORF">METZ01_LOCUS54314</name>
</gene>
<reference evidence="1" key="1">
    <citation type="submission" date="2018-05" db="EMBL/GenBank/DDBJ databases">
        <authorList>
            <person name="Lanie J.A."/>
            <person name="Ng W.-L."/>
            <person name="Kazmierczak K.M."/>
            <person name="Andrzejewski T.M."/>
            <person name="Davidsen T.M."/>
            <person name="Wayne K.J."/>
            <person name="Tettelin H."/>
            <person name="Glass J.I."/>
            <person name="Rusch D."/>
            <person name="Podicherti R."/>
            <person name="Tsui H.-C.T."/>
            <person name="Winkler M.E."/>
        </authorList>
    </citation>
    <scope>NUCLEOTIDE SEQUENCE</scope>
</reference>
<feature type="non-terminal residue" evidence="1">
    <location>
        <position position="204"/>
    </location>
</feature>
<protein>
    <recommendedName>
        <fullName evidence="2">DUF1552 domain-containing protein</fullName>
    </recommendedName>
</protein>
<organism evidence="1">
    <name type="scientific">marine metagenome</name>
    <dbReference type="NCBI Taxonomy" id="408172"/>
    <lineage>
        <taxon>unclassified sequences</taxon>
        <taxon>metagenomes</taxon>
        <taxon>ecological metagenomes</taxon>
    </lineage>
</organism>
<sequence>MYITKKHLSRRTVLRGMGVSMTLPLLDAMVPARTLWAQTAQSSPIRLSAIEMVHGSAGATKVGLAKNLWSPAEAGSNFDLTPTSLLPLEPVREHVTIISNTDVRNAEAFTAPETGGDHFRSSATFLTQEHPKQTEGSDIHVGTSMDQLYAQRFGQETPIPSIQLCIENVDQSGGCAYGYACVYTDTISWAAPTEPLPMVRDPRV</sequence>
<dbReference type="EMBL" id="UINC01002905">
    <property type="protein sequence ID" value="SVA01460.1"/>
    <property type="molecule type" value="Genomic_DNA"/>
</dbReference>
<feature type="non-terminal residue" evidence="1">
    <location>
        <position position="1"/>
    </location>
</feature>
<evidence type="ECO:0000313" key="1">
    <source>
        <dbReference type="EMBL" id="SVA01460.1"/>
    </source>
</evidence>
<dbReference type="InterPro" id="IPR011447">
    <property type="entry name" value="DUF1552"/>
</dbReference>
<proteinExistence type="predicted"/>
<accession>A0A381SBM3</accession>